<dbReference type="InterPro" id="IPR035500">
    <property type="entry name" value="NHR-like_dom_sf"/>
</dbReference>
<dbReference type="GO" id="GO:0008270">
    <property type="term" value="F:zinc ion binding"/>
    <property type="evidence" value="ECO:0007669"/>
    <property type="project" value="UniProtKB-KW"/>
</dbReference>
<feature type="domain" description="Nuclear receptor" evidence="10">
    <location>
        <begin position="13"/>
        <end position="89"/>
    </location>
</feature>
<evidence type="ECO:0000256" key="2">
    <source>
        <dbReference type="ARBA" id="ARBA00022771"/>
    </source>
</evidence>
<evidence type="ECO:0000256" key="7">
    <source>
        <dbReference type="ARBA" id="ARBA00023170"/>
    </source>
</evidence>
<name>A0AAV5VU84_9BILA</name>
<sequence>TLPSHVSHMPSQNRQCVVCCAPISKMQLGIDACRACATCYKRATLMKRAFKCKSGDHNCLVRKPIPSCRACRYDRIARILATAEEDVSGRSSSTSSREEVEETKQPEEEESSSFIDHTSYFADGPSTDNTVLQRIERAYSMMCVIRNAGEMGNGVLLKQEPSSVLKRGNINFVPMVYPTVISNCAIFYCALIEFAKAAFDDFKALSEEVQILIVKESFHVFNGLDGNYRAVHHFPNDDTVTSTYSMYCNAATVPDFFDDRQQEFNKDEALTVLMKSGERNALADKRNFERIRPSKDEFCALLGLSLWSEQTARLSEELMVISTRNRSRILADLHKIYARRGKSNYATRLGELMCILVKFEKMSTIQDEDLEVCRLMKIFP</sequence>
<organism evidence="12 13">
    <name type="scientific">Pristionchus fissidentatus</name>
    <dbReference type="NCBI Taxonomy" id="1538716"/>
    <lineage>
        <taxon>Eukaryota</taxon>
        <taxon>Metazoa</taxon>
        <taxon>Ecdysozoa</taxon>
        <taxon>Nematoda</taxon>
        <taxon>Chromadorea</taxon>
        <taxon>Rhabditida</taxon>
        <taxon>Rhabditina</taxon>
        <taxon>Diplogasteromorpha</taxon>
        <taxon>Diplogasteroidea</taxon>
        <taxon>Neodiplogasteridae</taxon>
        <taxon>Pristionchus</taxon>
    </lineage>
</organism>
<dbReference type="PROSITE" id="PS51030">
    <property type="entry name" value="NUCLEAR_REC_DBD_2"/>
    <property type="match status" value="1"/>
</dbReference>
<keyword evidence="6" id="KW-0804">Transcription</keyword>
<keyword evidence="13" id="KW-1185">Reference proteome</keyword>
<protein>
    <recommendedName>
        <fullName evidence="14">Nuclear receptor</fullName>
    </recommendedName>
</protein>
<reference evidence="12" key="1">
    <citation type="submission" date="2023-10" db="EMBL/GenBank/DDBJ databases">
        <title>Genome assembly of Pristionchus species.</title>
        <authorList>
            <person name="Yoshida K."/>
            <person name="Sommer R.J."/>
        </authorList>
    </citation>
    <scope>NUCLEOTIDE SEQUENCE</scope>
    <source>
        <strain evidence="12">RS5133</strain>
    </source>
</reference>
<accession>A0AAV5VU84</accession>
<evidence type="ECO:0000256" key="5">
    <source>
        <dbReference type="ARBA" id="ARBA00023125"/>
    </source>
</evidence>
<comment type="caution">
    <text evidence="12">The sequence shown here is derived from an EMBL/GenBank/DDBJ whole genome shotgun (WGS) entry which is preliminary data.</text>
</comment>
<evidence type="ECO:0008006" key="14">
    <source>
        <dbReference type="Google" id="ProtNLM"/>
    </source>
</evidence>
<dbReference type="SUPFAM" id="SSF57716">
    <property type="entry name" value="Glucocorticoid receptor-like (DNA-binding domain)"/>
    <property type="match status" value="1"/>
</dbReference>
<dbReference type="Pfam" id="PF00105">
    <property type="entry name" value="zf-C4"/>
    <property type="match status" value="1"/>
</dbReference>
<dbReference type="Pfam" id="PF00104">
    <property type="entry name" value="Hormone_recep"/>
    <property type="match status" value="1"/>
</dbReference>
<dbReference type="AlphaFoldDB" id="A0AAV5VU84"/>
<evidence type="ECO:0000256" key="1">
    <source>
        <dbReference type="ARBA" id="ARBA00022723"/>
    </source>
</evidence>
<evidence type="ECO:0000313" key="12">
    <source>
        <dbReference type="EMBL" id="GMT21938.1"/>
    </source>
</evidence>
<dbReference type="GO" id="GO:0005634">
    <property type="term" value="C:nucleus"/>
    <property type="evidence" value="ECO:0007669"/>
    <property type="project" value="TreeGrafter"/>
</dbReference>
<evidence type="ECO:0000259" key="11">
    <source>
        <dbReference type="PROSITE" id="PS51843"/>
    </source>
</evidence>
<keyword evidence="3" id="KW-0862">Zinc</keyword>
<dbReference type="SMART" id="SM00399">
    <property type="entry name" value="ZnF_C4"/>
    <property type="match status" value="1"/>
</dbReference>
<dbReference type="GO" id="GO:0003700">
    <property type="term" value="F:DNA-binding transcription factor activity"/>
    <property type="evidence" value="ECO:0007669"/>
    <property type="project" value="InterPro"/>
</dbReference>
<dbReference type="EMBL" id="BTSY01000004">
    <property type="protein sequence ID" value="GMT21938.1"/>
    <property type="molecule type" value="Genomic_DNA"/>
</dbReference>
<keyword evidence="7" id="KW-0675">Receptor</keyword>
<evidence type="ECO:0000259" key="10">
    <source>
        <dbReference type="PROSITE" id="PS51030"/>
    </source>
</evidence>
<dbReference type="Gene3D" id="3.30.50.10">
    <property type="entry name" value="Erythroid Transcription Factor GATA-1, subunit A"/>
    <property type="match status" value="1"/>
</dbReference>
<evidence type="ECO:0000313" key="13">
    <source>
        <dbReference type="Proteomes" id="UP001432322"/>
    </source>
</evidence>
<evidence type="ECO:0000256" key="4">
    <source>
        <dbReference type="ARBA" id="ARBA00023015"/>
    </source>
</evidence>
<evidence type="ECO:0000256" key="8">
    <source>
        <dbReference type="ARBA" id="ARBA00023242"/>
    </source>
</evidence>
<dbReference type="GO" id="GO:0043565">
    <property type="term" value="F:sequence-specific DNA binding"/>
    <property type="evidence" value="ECO:0007669"/>
    <property type="project" value="InterPro"/>
</dbReference>
<keyword evidence="4" id="KW-0805">Transcription regulation</keyword>
<dbReference type="SUPFAM" id="SSF48508">
    <property type="entry name" value="Nuclear receptor ligand-binding domain"/>
    <property type="match status" value="1"/>
</dbReference>
<dbReference type="InterPro" id="IPR013088">
    <property type="entry name" value="Znf_NHR/GATA"/>
</dbReference>
<gene>
    <name evidence="12" type="ORF">PFISCL1PPCAC_13235</name>
</gene>
<proteinExistence type="predicted"/>
<dbReference type="SMART" id="SM00430">
    <property type="entry name" value="HOLI"/>
    <property type="match status" value="1"/>
</dbReference>
<dbReference type="PROSITE" id="PS51843">
    <property type="entry name" value="NR_LBD"/>
    <property type="match status" value="1"/>
</dbReference>
<dbReference type="PANTHER" id="PTHR46011">
    <property type="entry name" value="NUCLEAR HORMONE RECEPTOR FAMILY MEMBER NHR-86-RELATED"/>
    <property type="match status" value="1"/>
</dbReference>
<feature type="compositionally biased region" description="Basic and acidic residues" evidence="9">
    <location>
        <begin position="96"/>
        <end position="106"/>
    </location>
</feature>
<evidence type="ECO:0000256" key="3">
    <source>
        <dbReference type="ARBA" id="ARBA00022833"/>
    </source>
</evidence>
<keyword evidence="2" id="KW-0863">Zinc-finger</keyword>
<feature type="domain" description="NR LBD" evidence="11">
    <location>
        <begin position="140"/>
        <end position="380"/>
    </location>
</feature>
<keyword evidence="8" id="KW-0539">Nucleus</keyword>
<dbReference type="PANTHER" id="PTHR46011:SF6">
    <property type="entry name" value="HIGH ZINC ACTIVATED NUCLEAR RECEPTOR PROTEIN"/>
    <property type="match status" value="1"/>
</dbReference>
<evidence type="ECO:0000256" key="9">
    <source>
        <dbReference type="SAM" id="MobiDB-lite"/>
    </source>
</evidence>
<dbReference type="Gene3D" id="1.10.565.10">
    <property type="entry name" value="Retinoid X Receptor"/>
    <property type="match status" value="1"/>
</dbReference>
<evidence type="ECO:0000256" key="6">
    <source>
        <dbReference type="ARBA" id="ARBA00023163"/>
    </source>
</evidence>
<keyword evidence="5" id="KW-0238">DNA-binding</keyword>
<keyword evidence="1" id="KW-0479">Metal-binding</keyword>
<dbReference type="InterPro" id="IPR000536">
    <property type="entry name" value="Nucl_hrmn_rcpt_lig-bd"/>
</dbReference>
<dbReference type="Proteomes" id="UP001432322">
    <property type="component" value="Unassembled WGS sequence"/>
</dbReference>
<feature type="non-terminal residue" evidence="12">
    <location>
        <position position="1"/>
    </location>
</feature>
<dbReference type="InterPro" id="IPR001628">
    <property type="entry name" value="Znf_hrmn_rcpt"/>
</dbReference>
<feature type="region of interest" description="Disordered" evidence="9">
    <location>
        <begin position="87"/>
        <end position="113"/>
    </location>
</feature>